<protein>
    <submittedName>
        <fullName evidence="2">Uncharacterized protein</fullName>
    </submittedName>
</protein>
<dbReference type="Proteomes" id="UP000233556">
    <property type="component" value="Unassembled WGS sequence"/>
</dbReference>
<name>A0A2I0T321_LIMLA</name>
<reference evidence="3" key="1">
    <citation type="submission" date="2017-11" db="EMBL/GenBank/DDBJ databases">
        <authorList>
            <person name="Lima N.C."/>
            <person name="Parody-Merino A.M."/>
            <person name="Battley P.F."/>
            <person name="Fidler A.E."/>
            <person name="Prosdocimi F."/>
        </authorList>
    </citation>
    <scope>NUCLEOTIDE SEQUENCE [LARGE SCALE GENOMIC DNA]</scope>
</reference>
<dbReference type="AlphaFoldDB" id="A0A2I0T321"/>
<dbReference type="EMBL" id="KZ522110">
    <property type="protein sequence ID" value="PKU28162.1"/>
    <property type="molecule type" value="Genomic_DNA"/>
</dbReference>
<reference evidence="3" key="2">
    <citation type="submission" date="2017-12" db="EMBL/GenBank/DDBJ databases">
        <title>Genome sequence of the Bar-tailed Godwit (Limosa lapponica baueri).</title>
        <authorList>
            <person name="Lima N.C.B."/>
            <person name="Parody-Merino A.M."/>
            <person name="Battley P.F."/>
            <person name="Fidler A.E."/>
            <person name="Prosdocimi F."/>
        </authorList>
    </citation>
    <scope>NUCLEOTIDE SEQUENCE [LARGE SCALE GENOMIC DNA]</scope>
</reference>
<keyword evidence="3" id="KW-1185">Reference proteome</keyword>
<evidence type="ECO:0000256" key="1">
    <source>
        <dbReference type="SAM" id="MobiDB-lite"/>
    </source>
</evidence>
<accession>A0A2I0T321</accession>
<sequence>MFSGCAHHWGELRALQDLINHINNGIIKRGTSGNSNWAEANQPGFGQDVGVGTCALRRGIFNDWKNEDVLVINTSPTELHRIRKSGLFWKRDFSLRLVLPGRSPVQASDSVQHSSKFSQASERL</sequence>
<evidence type="ECO:0000313" key="3">
    <source>
        <dbReference type="Proteomes" id="UP000233556"/>
    </source>
</evidence>
<proteinExistence type="predicted"/>
<gene>
    <name evidence="2" type="ORF">llap_21534</name>
</gene>
<feature type="region of interest" description="Disordered" evidence="1">
    <location>
        <begin position="104"/>
        <end position="124"/>
    </location>
</feature>
<evidence type="ECO:0000313" key="2">
    <source>
        <dbReference type="EMBL" id="PKU28162.1"/>
    </source>
</evidence>
<organism evidence="2 3">
    <name type="scientific">Limosa lapponica baueri</name>
    <dbReference type="NCBI Taxonomy" id="1758121"/>
    <lineage>
        <taxon>Eukaryota</taxon>
        <taxon>Metazoa</taxon>
        <taxon>Chordata</taxon>
        <taxon>Craniata</taxon>
        <taxon>Vertebrata</taxon>
        <taxon>Euteleostomi</taxon>
        <taxon>Archelosauria</taxon>
        <taxon>Archosauria</taxon>
        <taxon>Dinosauria</taxon>
        <taxon>Saurischia</taxon>
        <taxon>Theropoda</taxon>
        <taxon>Coelurosauria</taxon>
        <taxon>Aves</taxon>
        <taxon>Neognathae</taxon>
        <taxon>Neoaves</taxon>
        <taxon>Charadriiformes</taxon>
        <taxon>Scolopacidae</taxon>
        <taxon>Limosa</taxon>
    </lineage>
</organism>
<feature type="compositionally biased region" description="Polar residues" evidence="1">
    <location>
        <begin position="105"/>
        <end position="124"/>
    </location>
</feature>